<dbReference type="AlphaFoldDB" id="A0A0P6WRS1"/>
<evidence type="ECO:0000256" key="4">
    <source>
        <dbReference type="ARBA" id="ARBA00022475"/>
    </source>
</evidence>
<keyword evidence="10" id="KW-1185">Reference proteome</keyword>
<dbReference type="InterPro" id="IPR002549">
    <property type="entry name" value="AI-2E-like"/>
</dbReference>
<feature type="transmembrane region" description="Helical" evidence="8">
    <location>
        <begin position="325"/>
        <end position="355"/>
    </location>
</feature>
<gene>
    <name evidence="9" type="ORF">ADM99_07085</name>
</gene>
<feature type="transmembrane region" description="Helical" evidence="8">
    <location>
        <begin position="258"/>
        <end position="277"/>
    </location>
</feature>
<feature type="transmembrane region" description="Helical" evidence="8">
    <location>
        <begin position="282"/>
        <end position="305"/>
    </location>
</feature>
<dbReference type="GO" id="GO:0005886">
    <property type="term" value="C:plasma membrane"/>
    <property type="evidence" value="ECO:0007669"/>
    <property type="project" value="UniProtKB-SubCell"/>
</dbReference>
<keyword evidence="6 8" id="KW-1133">Transmembrane helix</keyword>
<reference evidence="9 10" key="1">
    <citation type="submission" date="2015-07" db="EMBL/GenBank/DDBJ databases">
        <title>Genome sequence of Leptolinea tardivitalis DSM 16556.</title>
        <authorList>
            <person name="Hemp J."/>
            <person name="Ward L.M."/>
            <person name="Pace L.A."/>
            <person name="Fischer W.W."/>
        </authorList>
    </citation>
    <scope>NUCLEOTIDE SEQUENCE [LARGE SCALE GENOMIC DNA]</scope>
    <source>
        <strain evidence="9 10">YMTK-2</strain>
    </source>
</reference>
<organism evidence="9 10">
    <name type="scientific">Leptolinea tardivitalis</name>
    <dbReference type="NCBI Taxonomy" id="229920"/>
    <lineage>
        <taxon>Bacteria</taxon>
        <taxon>Bacillati</taxon>
        <taxon>Chloroflexota</taxon>
        <taxon>Anaerolineae</taxon>
        <taxon>Anaerolineales</taxon>
        <taxon>Anaerolineaceae</taxon>
        <taxon>Leptolinea</taxon>
    </lineage>
</organism>
<evidence type="ECO:0000256" key="6">
    <source>
        <dbReference type="ARBA" id="ARBA00022989"/>
    </source>
</evidence>
<evidence type="ECO:0000256" key="7">
    <source>
        <dbReference type="ARBA" id="ARBA00023136"/>
    </source>
</evidence>
<feature type="transmembrane region" description="Helical" evidence="8">
    <location>
        <begin position="224"/>
        <end position="252"/>
    </location>
</feature>
<evidence type="ECO:0000256" key="5">
    <source>
        <dbReference type="ARBA" id="ARBA00022692"/>
    </source>
</evidence>
<name>A0A0P6WRS1_9CHLR</name>
<evidence type="ECO:0000256" key="3">
    <source>
        <dbReference type="ARBA" id="ARBA00022448"/>
    </source>
</evidence>
<dbReference type="PANTHER" id="PTHR21716">
    <property type="entry name" value="TRANSMEMBRANE PROTEIN"/>
    <property type="match status" value="1"/>
</dbReference>
<proteinExistence type="inferred from homology"/>
<feature type="transmembrane region" description="Helical" evidence="8">
    <location>
        <begin position="72"/>
        <end position="93"/>
    </location>
</feature>
<evidence type="ECO:0000256" key="8">
    <source>
        <dbReference type="SAM" id="Phobius"/>
    </source>
</evidence>
<dbReference type="OrthoDB" id="9793390at2"/>
<comment type="caution">
    <text evidence="9">The sequence shown here is derived from an EMBL/GenBank/DDBJ whole genome shotgun (WGS) entry which is preliminary data.</text>
</comment>
<keyword evidence="4" id="KW-1003">Cell membrane</keyword>
<dbReference type="RefSeq" id="WP_062421068.1">
    <property type="nucleotide sequence ID" value="NZ_BBYA01000008.1"/>
</dbReference>
<comment type="subcellular location">
    <subcellularLocation>
        <location evidence="1">Cell membrane</location>
        <topology evidence="1">Multi-pass membrane protein</topology>
    </subcellularLocation>
</comment>
<dbReference type="Proteomes" id="UP000050430">
    <property type="component" value="Unassembled WGS sequence"/>
</dbReference>
<feature type="transmembrane region" description="Helical" evidence="8">
    <location>
        <begin position="161"/>
        <end position="183"/>
    </location>
</feature>
<comment type="similarity">
    <text evidence="2">Belongs to the autoinducer-2 exporter (AI-2E) (TC 2.A.86) family.</text>
</comment>
<evidence type="ECO:0000256" key="1">
    <source>
        <dbReference type="ARBA" id="ARBA00004651"/>
    </source>
</evidence>
<evidence type="ECO:0000256" key="2">
    <source>
        <dbReference type="ARBA" id="ARBA00009773"/>
    </source>
</evidence>
<keyword evidence="3" id="KW-0813">Transport</keyword>
<evidence type="ECO:0000313" key="9">
    <source>
        <dbReference type="EMBL" id="KPL72822.1"/>
    </source>
</evidence>
<accession>A0A0P6WRS1</accession>
<evidence type="ECO:0008006" key="11">
    <source>
        <dbReference type="Google" id="ProtNLM"/>
    </source>
</evidence>
<dbReference type="EMBL" id="LGCK01000007">
    <property type="protein sequence ID" value="KPL72822.1"/>
    <property type="molecule type" value="Genomic_DNA"/>
</dbReference>
<dbReference type="Pfam" id="PF01594">
    <property type="entry name" value="AI-2E_transport"/>
    <property type="match status" value="1"/>
</dbReference>
<keyword evidence="5 8" id="KW-0812">Transmembrane</keyword>
<dbReference type="STRING" id="229920.ADM99_07085"/>
<evidence type="ECO:0000313" key="10">
    <source>
        <dbReference type="Proteomes" id="UP000050430"/>
    </source>
</evidence>
<feature type="transmembrane region" description="Helical" evidence="8">
    <location>
        <begin position="20"/>
        <end position="52"/>
    </location>
</feature>
<dbReference type="PANTHER" id="PTHR21716:SF53">
    <property type="entry name" value="PERMEASE PERM-RELATED"/>
    <property type="match status" value="1"/>
</dbReference>
<sequence>MNTPQSLSPKWSNTTKLIVGLSFVAIIAFLFARFQSLLAPLLITFILVYLMYSPSNWLMKRLKMNWRVSVTLVFLLLLLVIIGLITWGGIALIEQGQSLVQFLNNAIVDLPKTIENFVNTPLQFGPFKFDLLKLNLDPISSQVTSVVQPVLSNLGGVLGSIASGAASTVGWLLFIMLMAYFILAETGGKPEKILEFNIPGYNEDFRKMGILLGRVWNAFLRGQFLIIAFVILVYSILFGALGVRYFFGLAIIAGLARFLPYIGPLIAWTTYGLVAYFQGTTIFGFSSIGYAAFIVGTAWFTDLIIDNFVSTRVMADALSIHPAAILVAALIGANLIGITGMILAAPVLATLGLFFQYAVRKLFDRDPWEDIDLENHHKPPEVLPVPLKKFLDKIKNIVFHSSKQKSTDHPTH</sequence>
<protein>
    <recommendedName>
        <fullName evidence="11">Permease</fullName>
    </recommendedName>
</protein>
<keyword evidence="7 8" id="KW-0472">Membrane</keyword>